<evidence type="ECO:0000256" key="4">
    <source>
        <dbReference type="SAM" id="Phobius"/>
    </source>
</evidence>
<keyword evidence="4" id="KW-1133">Transmembrane helix</keyword>
<dbReference type="Gene3D" id="2.120.10.80">
    <property type="entry name" value="Kelch-type beta propeller"/>
    <property type="match status" value="2"/>
</dbReference>
<evidence type="ECO:0000256" key="1">
    <source>
        <dbReference type="ARBA" id="ARBA00022441"/>
    </source>
</evidence>
<evidence type="ECO:0000313" key="5">
    <source>
        <dbReference type="EMBL" id="CAG8626367.1"/>
    </source>
</evidence>
<keyword evidence="6" id="KW-1185">Reference proteome</keyword>
<organism evidence="5 6">
    <name type="scientific">Paraglomus brasilianum</name>
    <dbReference type="NCBI Taxonomy" id="144538"/>
    <lineage>
        <taxon>Eukaryota</taxon>
        <taxon>Fungi</taxon>
        <taxon>Fungi incertae sedis</taxon>
        <taxon>Mucoromycota</taxon>
        <taxon>Glomeromycotina</taxon>
        <taxon>Glomeromycetes</taxon>
        <taxon>Paraglomerales</taxon>
        <taxon>Paraglomeraceae</taxon>
        <taxon>Paraglomus</taxon>
    </lineage>
</organism>
<feature type="compositionally biased region" description="Basic and acidic residues" evidence="3">
    <location>
        <begin position="557"/>
        <end position="567"/>
    </location>
</feature>
<dbReference type="PANTHER" id="PTHR46093">
    <property type="entry name" value="ACYL-COA-BINDING DOMAIN-CONTAINING PROTEIN 5"/>
    <property type="match status" value="1"/>
</dbReference>
<keyword evidence="4" id="KW-0472">Membrane</keyword>
<evidence type="ECO:0000256" key="3">
    <source>
        <dbReference type="SAM" id="MobiDB-lite"/>
    </source>
</evidence>
<dbReference type="EMBL" id="CAJVPI010001783">
    <property type="protein sequence ID" value="CAG8626367.1"/>
    <property type="molecule type" value="Genomic_DNA"/>
</dbReference>
<feature type="compositionally biased region" description="Polar residues" evidence="3">
    <location>
        <begin position="588"/>
        <end position="608"/>
    </location>
</feature>
<accession>A0A9N9D889</accession>
<feature type="region of interest" description="Disordered" evidence="3">
    <location>
        <begin position="557"/>
        <end position="618"/>
    </location>
</feature>
<dbReference type="InterPro" id="IPR015915">
    <property type="entry name" value="Kelch-typ_b-propeller"/>
</dbReference>
<feature type="transmembrane region" description="Helical" evidence="4">
    <location>
        <begin position="661"/>
        <end position="683"/>
    </location>
</feature>
<keyword evidence="2" id="KW-0677">Repeat</keyword>
<feature type="transmembrane region" description="Helical" evidence="4">
    <location>
        <begin position="455"/>
        <end position="475"/>
    </location>
</feature>
<proteinExistence type="predicted"/>
<feature type="transmembrane region" description="Helical" evidence="4">
    <location>
        <begin position="636"/>
        <end position="655"/>
    </location>
</feature>
<dbReference type="Proteomes" id="UP000789739">
    <property type="component" value="Unassembled WGS sequence"/>
</dbReference>
<reference evidence="5" key="1">
    <citation type="submission" date="2021-06" db="EMBL/GenBank/DDBJ databases">
        <authorList>
            <person name="Kallberg Y."/>
            <person name="Tangrot J."/>
            <person name="Rosling A."/>
        </authorList>
    </citation>
    <scope>NUCLEOTIDE SEQUENCE</scope>
    <source>
        <strain evidence="5">BR232B</strain>
    </source>
</reference>
<dbReference type="AlphaFoldDB" id="A0A9N9D889"/>
<feature type="transmembrane region" description="Helical" evidence="4">
    <location>
        <begin position="487"/>
        <end position="510"/>
    </location>
</feature>
<evidence type="ECO:0000313" key="6">
    <source>
        <dbReference type="Proteomes" id="UP000789739"/>
    </source>
</evidence>
<evidence type="ECO:0000256" key="2">
    <source>
        <dbReference type="ARBA" id="ARBA00022737"/>
    </source>
</evidence>
<dbReference type="SUPFAM" id="SSF50965">
    <property type="entry name" value="Galactose oxidase, central domain"/>
    <property type="match status" value="2"/>
</dbReference>
<dbReference type="InterPro" id="IPR011043">
    <property type="entry name" value="Gal_Oxase/kelch_b-propeller"/>
</dbReference>
<feature type="compositionally biased region" description="Basic and acidic residues" evidence="3">
    <location>
        <begin position="574"/>
        <end position="586"/>
    </location>
</feature>
<dbReference type="PANTHER" id="PTHR46093:SF3">
    <property type="entry name" value="ACYL-COA-BINDING DOMAIN-CONTAINING PROTEIN 4"/>
    <property type="match status" value="1"/>
</dbReference>
<dbReference type="OrthoDB" id="10250130at2759"/>
<dbReference type="Pfam" id="PF24681">
    <property type="entry name" value="Kelch_KLHDC2_KLHL20_DRC7"/>
    <property type="match status" value="1"/>
</dbReference>
<name>A0A9N9D889_9GLOM</name>
<keyword evidence="4" id="KW-0812">Transmembrane</keyword>
<keyword evidence="1" id="KW-0880">Kelch repeat</keyword>
<protein>
    <submittedName>
        <fullName evidence="5">10169_t:CDS:1</fullName>
    </submittedName>
</protein>
<gene>
    <name evidence="5" type="ORF">PBRASI_LOCUS9000</name>
</gene>
<sequence>MTIPDMQWVELNLSGTPPNGLRDYAVGYINSNNKLVIFGGTTQGGAKSGSTYLLDFNQMSWVPPNPPSTANTTTPGARSNMVYGIDVYSSYRQQLVITTGLGNDGKPFNDTWAFDMNYQSWRQITNVQTPNGPVPNMYDAIGGTDLEAQGGISTKNSMWVTLGTDGTNKYQDTWRLVLDGVSSPNVDQLNASWYKLTTSGNIPPVKLNAAGTVLPGGHIAMFGGCNTMTSNCATRDAYVESIQNYQDPTPTSARPSWLNASQCPGPRSGAAMTMNYNRANPAFENQVILFGGEGTSQSGNGVQGEVNILDVSAGTWVRVLPKPDPKSAKQYPRLRAGAQMLALPKAVYKSNGIPDGTDIFLFGGEALDGSGEMLSDVWLLRLSNTPIKRGASDGTKFLQCDVGDGTGVDNTSGIDGNNGSTTSADVTISTISFVLLPLAISILRFGTGHMGGLTAILYGFTIISSYVTAFLGFGISKTKEYSTTHRILGLIILILLYAIVPLASIISWGVRRKYESNSSATHPEGTRAKAKTKGFIPKMAALFQFGDSTDYTKATEKSFQVDRRESNGRNTNNHSRDDGNWFDKRKSVSISDTPTLQNDGSSRDSLNNDIPRRGSTAASTVQPNSLVLGTRHAHHIFSQLILLLGAIYVAISLSNENSVKGFWVALFIVYMGVMYVIWIAAAWRGYPRGRRSLLVAFLGKYCHGNGEFDDNEEEEYNNDTELVNPWVNNNTQLRHVRDEEELDEEAQAQMEEEMANREVVVMTIPKRRLTVVNV</sequence>
<comment type="caution">
    <text evidence="5">The sequence shown here is derived from an EMBL/GenBank/DDBJ whole genome shotgun (WGS) entry which is preliminary data.</text>
</comment>